<gene>
    <name evidence="7" type="ORF">GMA12_16065</name>
</gene>
<dbReference type="SUPFAM" id="SSF55781">
    <property type="entry name" value="GAF domain-like"/>
    <property type="match status" value="1"/>
</dbReference>
<dbReference type="InterPro" id="IPR012074">
    <property type="entry name" value="GAF_ANTAR"/>
</dbReference>
<evidence type="ECO:0000256" key="3">
    <source>
        <dbReference type="ARBA" id="ARBA00023015"/>
    </source>
</evidence>
<dbReference type="Pfam" id="PF03861">
    <property type="entry name" value="ANTAR"/>
    <property type="match status" value="1"/>
</dbReference>
<keyword evidence="1" id="KW-0808">Transferase</keyword>
<evidence type="ECO:0000313" key="8">
    <source>
        <dbReference type="Proteomes" id="UP000436989"/>
    </source>
</evidence>
<dbReference type="PIRSF" id="PIRSF036625">
    <property type="entry name" value="GAF_ANTAR"/>
    <property type="match status" value="1"/>
</dbReference>
<evidence type="ECO:0000256" key="4">
    <source>
        <dbReference type="ARBA" id="ARBA00023163"/>
    </source>
</evidence>
<dbReference type="InterPro" id="IPR003018">
    <property type="entry name" value="GAF"/>
</dbReference>
<dbReference type="RefSeq" id="WP_156270515.1">
    <property type="nucleotide sequence ID" value="NZ_WOGU01000016.1"/>
</dbReference>
<dbReference type="InterPro" id="IPR029016">
    <property type="entry name" value="GAF-like_dom_sf"/>
</dbReference>
<keyword evidence="8" id="KW-1185">Reference proteome</keyword>
<evidence type="ECO:0000256" key="1">
    <source>
        <dbReference type="ARBA" id="ARBA00022679"/>
    </source>
</evidence>
<dbReference type="Gene3D" id="3.30.450.40">
    <property type="match status" value="1"/>
</dbReference>
<dbReference type="SMART" id="SM01012">
    <property type="entry name" value="ANTAR"/>
    <property type="match status" value="1"/>
</dbReference>
<feature type="region of interest" description="Disordered" evidence="5">
    <location>
        <begin position="1"/>
        <end position="22"/>
    </location>
</feature>
<accession>A0A6N8GP11</accession>
<dbReference type="GO" id="GO:0016301">
    <property type="term" value="F:kinase activity"/>
    <property type="evidence" value="ECO:0007669"/>
    <property type="project" value="UniProtKB-KW"/>
</dbReference>
<keyword evidence="2" id="KW-0418">Kinase</keyword>
<evidence type="ECO:0000256" key="5">
    <source>
        <dbReference type="SAM" id="MobiDB-lite"/>
    </source>
</evidence>
<feature type="domain" description="ANTAR" evidence="6">
    <location>
        <begin position="177"/>
        <end position="238"/>
    </location>
</feature>
<evidence type="ECO:0000313" key="7">
    <source>
        <dbReference type="EMBL" id="MUN64638.1"/>
    </source>
</evidence>
<dbReference type="GO" id="GO:0003723">
    <property type="term" value="F:RNA binding"/>
    <property type="evidence" value="ECO:0007669"/>
    <property type="project" value="InterPro"/>
</dbReference>
<sequence length="248" mass="26325">MSTTSQDASDLPGEASGTSGAKDLAGQLGELARSLQAEQDFEATLATMVHAALDLVPGAGHASISVARARRTIECHAPSSPLPATVDRLQEEHREGPCLDAAYAEKVVRVPDFGDERRWPSFAPAALGAGARSMLCFQLYTSGEELGALNIYGTGPEVFTAESEEVGLLAATHAAVAFADAQRIQHLYEALATRDLIGQAKGVLMERYKITAQQAFLLLTTASSRTNLKLRDVAEQLTTTGTLPTTNR</sequence>
<dbReference type="AlphaFoldDB" id="A0A6N8GP11"/>
<dbReference type="InterPro" id="IPR036388">
    <property type="entry name" value="WH-like_DNA-bd_sf"/>
</dbReference>
<comment type="caution">
    <text evidence="7">The sequence shown here is derived from an EMBL/GenBank/DDBJ whole genome shotgun (WGS) entry which is preliminary data.</text>
</comment>
<dbReference type="InterPro" id="IPR005561">
    <property type="entry name" value="ANTAR"/>
</dbReference>
<evidence type="ECO:0000256" key="2">
    <source>
        <dbReference type="ARBA" id="ARBA00022777"/>
    </source>
</evidence>
<evidence type="ECO:0000259" key="6">
    <source>
        <dbReference type="PROSITE" id="PS50921"/>
    </source>
</evidence>
<keyword evidence="4" id="KW-0804">Transcription</keyword>
<reference evidence="7 8" key="1">
    <citation type="submission" date="2019-12" db="EMBL/GenBank/DDBJ databases">
        <authorList>
            <person name="Shi Y."/>
        </authorList>
    </citation>
    <scope>NUCLEOTIDE SEQUENCE [LARGE SCALE GENOMIC DNA]</scope>
    <source>
        <strain evidence="7 8">JCM 17929</strain>
    </source>
</reference>
<name>A0A6N8GP11_9MICC</name>
<dbReference type="SUPFAM" id="SSF52172">
    <property type="entry name" value="CheY-like"/>
    <property type="match status" value="1"/>
</dbReference>
<dbReference type="InterPro" id="IPR011006">
    <property type="entry name" value="CheY-like_superfamily"/>
</dbReference>
<dbReference type="Proteomes" id="UP000436989">
    <property type="component" value="Unassembled WGS sequence"/>
</dbReference>
<organism evidence="7 8">
    <name type="scientific">Kocuria sediminis</name>
    <dbReference type="NCBI Taxonomy" id="1038857"/>
    <lineage>
        <taxon>Bacteria</taxon>
        <taxon>Bacillati</taxon>
        <taxon>Actinomycetota</taxon>
        <taxon>Actinomycetes</taxon>
        <taxon>Micrococcales</taxon>
        <taxon>Micrococcaceae</taxon>
        <taxon>Kocuria</taxon>
    </lineage>
</organism>
<dbReference type="Gene3D" id="1.10.10.10">
    <property type="entry name" value="Winged helix-like DNA-binding domain superfamily/Winged helix DNA-binding domain"/>
    <property type="match status" value="1"/>
</dbReference>
<dbReference type="EMBL" id="WOGU01000016">
    <property type="protein sequence ID" value="MUN64638.1"/>
    <property type="molecule type" value="Genomic_DNA"/>
</dbReference>
<keyword evidence="3" id="KW-0805">Transcription regulation</keyword>
<proteinExistence type="predicted"/>
<dbReference type="Pfam" id="PF13185">
    <property type="entry name" value="GAF_2"/>
    <property type="match status" value="1"/>
</dbReference>
<dbReference type="PROSITE" id="PS50921">
    <property type="entry name" value="ANTAR"/>
    <property type="match status" value="1"/>
</dbReference>
<protein>
    <submittedName>
        <fullName evidence="7">ANTAR domain-containing protein</fullName>
    </submittedName>
</protein>